<proteinExistence type="predicted"/>
<protein>
    <submittedName>
        <fullName evidence="2">Uncharacterized protein</fullName>
    </submittedName>
</protein>
<accession>A0AC34QS81</accession>
<name>A0AC34QS81_9BILA</name>
<reference evidence="2" key="1">
    <citation type="submission" date="2022-11" db="UniProtKB">
        <authorList>
            <consortium name="WormBaseParasite"/>
        </authorList>
    </citation>
    <scope>IDENTIFICATION</scope>
</reference>
<organism evidence="1 2">
    <name type="scientific">Panagrolaimus sp. JU765</name>
    <dbReference type="NCBI Taxonomy" id="591449"/>
    <lineage>
        <taxon>Eukaryota</taxon>
        <taxon>Metazoa</taxon>
        <taxon>Ecdysozoa</taxon>
        <taxon>Nematoda</taxon>
        <taxon>Chromadorea</taxon>
        <taxon>Rhabditida</taxon>
        <taxon>Tylenchina</taxon>
        <taxon>Panagrolaimomorpha</taxon>
        <taxon>Panagrolaimoidea</taxon>
        <taxon>Panagrolaimidae</taxon>
        <taxon>Panagrolaimus</taxon>
    </lineage>
</organism>
<sequence length="69" mass="7798">MVDGPPGPLECICSSYPRYRDKSMMVGKNLQIHEVKYGDKWNPEALDSCLGHVHNGDLFSEKNCRVCNN</sequence>
<dbReference type="Proteomes" id="UP000887576">
    <property type="component" value="Unplaced"/>
</dbReference>
<evidence type="ECO:0000313" key="1">
    <source>
        <dbReference type="Proteomes" id="UP000887576"/>
    </source>
</evidence>
<dbReference type="WBParaSite" id="JU765_v2.g18898.t1">
    <property type="protein sequence ID" value="JU765_v2.g18898.t1"/>
    <property type="gene ID" value="JU765_v2.g18898"/>
</dbReference>
<evidence type="ECO:0000313" key="2">
    <source>
        <dbReference type="WBParaSite" id="JU765_v2.g18898.t1"/>
    </source>
</evidence>